<accession>A0A9N9BFH2</accession>
<dbReference type="Proteomes" id="UP000789508">
    <property type="component" value="Unassembled WGS sequence"/>
</dbReference>
<evidence type="ECO:0000313" key="2">
    <source>
        <dbReference type="EMBL" id="CAG8561993.1"/>
    </source>
</evidence>
<feature type="compositionally biased region" description="Basic and acidic residues" evidence="1">
    <location>
        <begin position="1"/>
        <end position="12"/>
    </location>
</feature>
<gene>
    <name evidence="2" type="ORF">ALEPTO_LOCUS6394</name>
</gene>
<keyword evidence="3" id="KW-1185">Reference proteome</keyword>
<feature type="region of interest" description="Disordered" evidence="1">
    <location>
        <begin position="1"/>
        <end position="20"/>
    </location>
</feature>
<reference evidence="2" key="1">
    <citation type="submission" date="2021-06" db="EMBL/GenBank/DDBJ databases">
        <authorList>
            <person name="Kallberg Y."/>
            <person name="Tangrot J."/>
            <person name="Rosling A."/>
        </authorList>
    </citation>
    <scope>NUCLEOTIDE SEQUENCE</scope>
    <source>
        <strain evidence="2">FL130A</strain>
    </source>
</reference>
<dbReference type="AlphaFoldDB" id="A0A9N9BFH2"/>
<protein>
    <submittedName>
        <fullName evidence="2">7087_t:CDS:1</fullName>
    </submittedName>
</protein>
<organism evidence="2 3">
    <name type="scientific">Ambispora leptoticha</name>
    <dbReference type="NCBI Taxonomy" id="144679"/>
    <lineage>
        <taxon>Eukaryota</taxon>
        <taxon>Fungi</taxon>
        <taxon>Fungi incertae sedis</taxon>
        <taxon>Mucoromycota</taxon>
        <taxon>Glomeromycotina</taxon>
        <taxon>Glomeromycetes</taxon>
        <taxon>Archaeosporales</taxon>
        <taxon>Ambisporaceae</taxon>
        <taxon>Ambispora</taxon>
    </lineage>
</organism>
<proteinExistence type="predicted"/>
<comment type="caution">
    <text evidence="2">The sequence shown here is derived from an EMBL/GenBank/DDBJ whole genome shotgun (WGS) entry which is preliminary data.</text>
</comment>
<sequence length="100" mass="11787">MYEAYSDKRKQNTSEQPPPIKKIKNLDLIEELLVRFRQCLYSWDDLNKTAEELRQFTENIHDSSNFDVLLREDIQNIEHKTLLGVLELTRINRVGNSIPG</sequence>
<evidence type="ECO:0000313" key="3">
    <source>
        <dbReference type="Proteomes" id="UP000789508"/>
    </source>
</evidence>
<evidence type="ECO:0000256" key="1">
    <source>
        <dbReference type="SAM" id="MobiDB-lite"/>
    </source>
</evidence>
<dbReference type="EMBL" id="CAJVPS010002175">
    <property type="protein sequence ID" value="CAG8561993.1"/>
    <property type="molecule type" value="Genomic_DNA"/>
</dbReference>
<name>A0A9N9BFH2_9GLOM</name>
<dbReference type="OrthoDB" id="10472228at2759"/>